<comment type="caution">
    <text evidence="2">The sequence shown here is derived from an EMBL/GenBank/DDBJ whole genome shotgun (WGS) entry which is preliminary data.</text>
</comment>
<dbReference type="OrthoDB" id="239588at2157"/>
<dbReference type="EMBL" id="PHNJ01000016">
    <property type="protein sequence ID" value="TYL36612.1"/>
    <property type="molecule type" value="Genomic_DNA"/>
</dbReference>
<name>A0A8J8Q084_9EURY</name>
<dbReference type="AlphaFoldDB" id="A0A8J8Q084"/>
<evidence type="ECO:0000256" key="1">
    <source>
        <dbReference type="SAM" id="Phobius"/>
    </source>
</evidence>
<feature type="transmembrane region" description="Helical" evidence="1">
    <location>
        <begin position="30"/>
        <end position="48"/>
    </location>
</feature>
<sequence length="92" mass="10039">MVSTRSVSALVGLAAGLVVSVAAWVYLETLLLFVFLPFVPFLFLGRGGSARPEPERRHCQRCGFETATPEYEYCPRDGSRLRQGASDRSGGT</sequence>
<evidence type="ECO:0000313" key="3">
    <source>
        <dbReference type="Proteomes" id="UP000766904"/>
    </source>
</evidence>
<keyword evidence="1" id="KW-0812">Transmembrane</keyword>
<proteinExistence type="predicted"/>
<evidence type="ECO:0000313" key="2">
    <source>
        <dbReference type="EMBL" id="TYL36612.1"/>
    </source>
</evidence>
<protein>
    <submittedName>
        <fullName evidence="2">Uncharacterized protein</fullName>
    </submittedName>
</protein>
<keyword evidence="3" id="KW-1185">Reference proteome</keyword>
<keyword evidence="1" id="KW-1133">Transmembrane helix</keyword>
<accession>A0A8J8Q084</accession>
<keyword evidence="1" id="KW-0472">Membrane</keyword>
<organism evidence="2 3">
    <name type="scientific">Natronococcus pandeyae</name>
    <dbReference type="NCBI Taxonomy" id="2055836"/>
    <lineage>
        <taxon>Archaea</taxon>
        <taxon>Methanobacteriati</taxon>
        <taxon>Methanobacteriota</taxon>
        <taxon>Stenosarchaea group</taxon>
        <taxon>Halobacteria</taxon>
        <taxon>Halobacteriales</taxon>
        <taxon>Natrialbaceae</taxon>
        <taxon>Natronococcus</taxon>
    </lineage>
</organism>
<dbReference type="RefSeq" id="WP_148860036.1">
    <property type="nucleotide sequence ID" value="NZ_PHNJ01000016.1"/>
</dbReference>
<feature type="transmembrane region" description="Helical" evidence="1">
    <location>
        <begin position="7"/>
        <end position="24"/>
    </location>
</feature>
<reference evidence="2" key="1">
    <citation type="submission" date="2017-11" db="EMBL/GenBank/DDBJ databases">
        <authorList>
            <person name="Kajale S.C."/>
            <person name="Sharma A."/>
        </authorList>
    </citation>
    <scope>NUCLEOTIDE SEQUENCE</scope>
    <source>
        <strain evidence="2">LS1_42</strain>
    </source>
</reference>
<dbReference type="Proteomes" id="UP000766904">
    <property type="component" value="Unassembled WGS sequence"/>
</dbReference>
<gene>
    <name evidence="2" type="ORF">CV102_21410</name>
</gene>